<keyword evidence="10" id="KW-0511">Multifunctional enzyme</keyword>
<feature type="domain" description="Calcineurin-like phosphoesterase" evidence="12">
    <location>
        <begin position="25"/>
        <end position="257"/>
    </location>
</feature>
<dbReference type="Gene3D" id="3.90.780.10">
    <property type="entry name" value="5'-Nucleotidase, C-terminal domain"/>
    <property type="match status" value="1"/>
</dbReference>
<dbReference type="GO" id="GO:0008254">
    <property type="term" value="F:3'-nucleotidase activity"/>
    <property type="evidence" value="ECO:0007669"/>
    <property type="project" value="UniProtKB-EC"/>
</dbReference>
<dbReference type="SUPFAM" id="SSF56300">
    <property type="entry name" value="Metallo-dependent phosphatases"/>
    <property type="match status" value="1"/>
</dbReference>
<evidence type="ECO:0000313" key="14">
    <source>
        <dbReference type="EMBL" id="BCI68178.1"/>
    </source>
</evidence>
<feature type="domain" description="5'-Nucleotidase C-terminal" evidence="13">
    <location>
        <begin position="418"/>
        <end position="554"/>
    </location>
</feature>
<comment type="cofactor">
    <cofactor evidence="3">
        <name>a divalent metal cation</name>
        <dbReference type="ChEBI" id="CHEBI:60240"/>
    </cofactor>
</comment>
<evidence type="ECO:0000256" key="1">
    <source>
        <dbReference type="ARBA" id="ARBA00000527"/>
    </source>
</evidence>
<evidence type="ECO:0000259" key="12">
    <source>
        <dbReference type="Pfam" id="PF00149"/>
    </source>
</evidence>
<keyword evidence="7" id="KW-0732">Signal</keyword>
<evidence type="ECO:0000256" key="9">
    <source>
        <dbReference type="ARBA" id="ARBA00022801"/>
    </source>
</evidence>
<dbReference type="Pfam" id="PF00149">
    <property type="entry name" value="Metallophos"/>
    <property type="match status" value="1"/>
</dbReference>
<evidence type="ECO:0000256" key="6">
    <source>
        <dbReference type="ARBA" id="ARBA00022723"/>
    </source>
</evidence>
<dbReference type="InterPro" id="IPR006146">
    <property type="entry name" value="5'-Nucleotdase_CS"/>
</dbReference>
<dbReference type="Proteomes" id="UP000515220">
    <property type="component" value="Chromosome"/>
</dbReference>
<comment type="similarity">
    <text evidence="5 11">Belongs to the 5'-nucleotidase family.</text>
</comment>
<dbReference type="PROSITE" id="PS00786">
    <property type="entry name" value="5_NUCLEOTIDASE_2"/>
    <property type="match status" value="1"/>
</dbReference>
<dbReference type="InterPro" id="IPR041827">
    <property type="entry name" value="CpdB_N"/>
</dbReference>
<dbReference type="NCBIfam" id="NF006938">
    <property type="entry name" value="PRK09420.1"/>
    <property type="match status" value="1"/>
</dbReference>
<evidence type="ECO:0000259" key="13">
    <source>
        <dbReference type="Pfam" id="PF02872"/>
    </source>
</evidence>
<evidence type="ECO:0000256" key="7">
    <source>
        <dbReference type="ARBA" id="ARBA00022729"/>
    </source>
</evidence>
<dbReference type="InterPro" id="IPR008334">
    <property type="entry name" value="5'-Nucleotdase_C"/>
</dbReference>
<dbReference type="Pfam" id="PF02872">
    <property type="entry name" value="5_nucleotid_C"/>
    <property type="match status" value="1"/>
</dbReference>
<dbReference type="PRINTS" id="PR01607">
    <property type="entry name" value="APYRASEFAMLY"/>
</dbReference>
<dbReference type="GO" id="GO:0046872">
    <property type="term" value="F:metal ion binding"/>
    <property type="evidence" value="ECO:0007669"/>
    <property type="project" value="UniProtKB-KW"/>
</dbReference>
<keyword evidence="8 11" id="KW-0547">Nucleotide-binding</keyword>
<dbReference type="AlphaFoldDB" id="A0A6S6PK13"/>
<dbReference type="RefSeq" id="WP_099348074.1">
    <property type="nucleotide sequence ID" value="NZ_AP023326.1"/>
</dbReference>
<comment type="catalytic activity">
    <reaction evidence="2">
        <text>a nucleoside 2',3'-cyclic phosphate + H2O = a nucleoside 3'-phosphate + H(+)</text>
        <dbReference type="Rhea" id="RHEA:19621"/>
        <dbReference type="ChEBI" id="CHEBI:15377"/>
        <dbReference type="ChEBI" id="CHEBI:15378"/>
        <dbReference type="ChEBI" id="CHEBI:66949"/>
        <dbReference type="ChEBI" id="CHEBI:66954"/>
        <dbReference type="EC" id="3.1.4.16"/>
    </reaction>
</comment>
<evidence type="ECO:0000256" key="4">
    <source>
        <dbReference type="ARBA" id="ARBA00004196"/>
    </source>
</evidence>
<evidence type="ECO:0000256" key="11">
    <source>
        <dbReference type="RuleBase" id="RU362119"/>
    </source>
</evidence>
<comment type="catalytic activity">
    <reaction evidence="1">
        <text>a ribonucleoside 3'-phosphate + H2O = a ribonucleoside + phosphate</text>
        <dbReference type="Rhea" id="RHEA:10144"/>
        <dbReference type="ChEBI" id="CHEBI:13197"/>
        <dbReference type="ChEBI" id="CHEBI:15377"/>
        <dbReference type="ChEBI" id="CHEBI:18254"/>
        <dbReference type="ChEBI" id="CHEBI:43474"/>
        <dbReference type="EC" id="3.1.3.6"/>
    </reaction>
</comment>
<evidence type="ECO:0000313" key="15">
    <source>
        <dbReference type="Proteomes" id="UP000515220"/>
    </source>
</evidence>
<dbReference type="EMBL" id="AP023326">
    <property type="protein sequence ID" value="BCI68178.1"/>
    <property type="molecule type" value="Genomic_DNA"/>
</dbReference>
<dbReference type="GO" id="GO:0000166">
    <property type="term" value="F:nucleotide binding"/>
    <property type="evidence" value="ECO:0007669"/>
    <property type="project" value="UniProtKB-KW"/>
</dbReference>
<protein>
    <submittedName>
        <fullName evidence="14">2',3'-cyclic-nucleotide 2'-phosphodiesterase</fullName>
    </submittedName>
</protein>
<dbReference type="GO" id="GO:0030288">
    <property type="term" value="C:outer membrane-bounded periplasmic space"/>
    <property type="evidence" value="ECO:0007669"/>
    <property type="project" value="TreeGrafter"/>
</dbReference>
<accession>A0A6S6PK13</accession>
<dbReference type="InterPro" id="IPR029052">
    <property type="entry name" value="Metallo-depent_PP-like"/>
</dbReference>
<dbReference type="PANTHER" id="PTHR11575">
    <property type="entry name" value="5'-NUCLEOTIDASE-RELATED"/>
    <property type="match status" value="1"/>
</dbReference>
<dbReference type="PANTHER" id="PTHR11575:SF6">
    <property type="entry name" value="2',3'-CYCLIC-NUCLEOTIDE 2'-PHOSPHODIESTERASE_3'-NUCLEOTIDASE"/>
    <property type="match status" value="1"/>
</dbReference>
<organism evidence="14 15">
    <name type="scientific">Acetobacter aceti</name>
    <dbReference type="NCBI Taxonomy" id="435"/>
    <lineage>
        <taxon>Bacteria</taxon>
        <taxon>Pseudomonadati</taxon>
        <taxon>Pseudomonadota</taxon>
        <taxon>Alphaproteobacteria</taxon>
        <taxon>Acetobacterales</taxon>
        <taxon>Acetobacteraceae</taxon>
        <taxon>Acetobacter</taxon>
        <taxon>Acetobacter subgen. Acetobacter</taxon>
    </lineage>
</organism>
<evidence type="ECO:0000256" key="8">
    <source>
        <dbReference type="ARBA" id="ARBA00022741"/>
    </source>
</evidence>
<dbReference type="GO" id="GO:0008663">
    <property type="term" value="F:2',3'-cyclic-nucleotide 2'-phosphodiesterase activity"/>
    <property type="evidence" value="ECO:0007669"/>
    <property type="project" value="UniProtKB-EC"/>
</dbReference>
<dbReference type="InterPro" id="IPR036907">
    <property type="entry name" value="5'-Nucleotdase_C_sf"/>
</dbReference>
<reference evidence="14 15" key="1">
    <citation type="submission" date="2020-07" db="EMBL/GenBank/DDBJ databases">
        <title>Complete Genome Sequence of an acetic acid bacterium, Acetobacter aceti JCM20276.</title>
        <authorList>
            <person name="Hirose Y."/>
            <person name="Mihara H."/>
        </authorList>
    </citation>
    <scope>NUCLEOTIDE SEQUENCE [LARGE SCALE GENOMIC DNA]</scope>
    <source>
        <strain evidence="14 15">JCM20276</strain>
    </source>
</reference>
<name>A0A6S6PK13_ACEAC</name>
<comment type="subcellular location">
    <subcellularLocation>
        <location evidence="4">Cell envelope</location>
    </subcellularLocation>
</comment>
<evidence type="ECO:0000256" key="2">
    <source>
        <dbReference type="ARBA" id="ARBA00001730"/>
    </source>
</evidence>
<keyword evidence="9 11" id="KW-0378">Hydrolase</keyword>
<gene>
    <name evidence="14" type="primary">cpdB</name>
    <name evidence="14" type="ORF">AAJCM20276_28020</name>
</gene>
<proteinExistence type="inferred from homology"/>
<dbReference type="InterPro" id="IPR004843">
    <property type="entry name" value="Calcineurin-like_PHP"/>
</dbReference>
<evidence type="ECO:0000256" key="5">
    <source>
        <dbReference type="ARBA" id="ARBA00006654"/>
    </source>
</evidence>
<keyword evidence="6" id="KW-0479">Metal-binding</keyword>
<sequence>MVRPCPDPGAATKTVTDDRRSVRLRLLETSDLHMFLRGWNYYQAEKDHGVGLAHIATLIRAARDETPNCLLFDNGDTCQGSPVGDFMAGGKGGEAAHPMIRAMNLLGYDAATIGNHEFNYGLSFLREQLKDAAFPLVCSNVTLCNGAPLLPSSVVLEREVIDNRGEKCCLRIGVIGFVPPQIMVWDAIHLHQQVMVMDMVDAARQIVPELRTRCDLIVALCHCGISAEPRQGGEENAALYLAEIEGIDALLLGHTHHVFPGVHHDDLPGVDAVAGTLHDVPAVMPGFWGSHLGVIDLMLRQTEGGWICEDFQVEARPVCRREDGHAHALVPEDPAIIQEVQPEHEATMAWMDEPVGWTSTSLNSWFTFLGSDPCLALVNAAQLAFARPLLAGTEWENLPLLSAAAPFLAGAMATDAFVNIPVGELTIRDLVSIYPFANTLSVVRCSGAELREWLERSATVFNHVMPEQEMAQLLLNPVPPVYTFDVIMGDAISGALTYTIDISSPRRYCEQGRLVDSSARRIHDLCLDGRPVEDGQMFAVVTNNYRASGGGHFPGTGRDRVIVTTHEHNRDLLVRYVRRQGCLLQPHAGNGWRFRPLPFDATVCIDLPISASIAASQRGDLTFMEPVEGGSRYRVGRPHFYT</sequence>
<dbReference type="GO" id="GO:0009166">
    <property type="term" value="P:nucleotide catabolic process"/>
    <property type="evidence" value="ECO:0007669"/>
    <property type="project" value="InterPro"/>
</dbReference>
<evidence type="ECO:0000256" key="3">
    <source>
        <dbReference type="ARBA" id="ARBA00001968"/>
    </source>
</evidence>
<dbReference type="CDD" id="cd07410">
    <property type="entry name" value="MPP_CpdB_N"/>
    <property type="match status" value="1"/>
</dbReference>
<dbReference type="InterPro" id="IPR006179">
    <property type="entry name" value="5_nucleotidase/apyrase"/>
</dbReference>
<dbReference type="Gene3D" id="3.60.21.10">
    <property type="match status" value="1"/>
</dbReference>
<dbReference type="SUPFAM" id="SSF55816">
    <property type="entry name" value="5'-nucleotidase (syn. UDP-sugar hydrolase), C-terminal domain"/>
    <property type="match status" value="1"/>
</dbReference>
<evidence type="ECO:0000256" key="10">
    <source>
        <dbReference type="ARBA" id="ARBA00023268"/>
    </source>
</evidence>